<dbReference type="Gene3D" id="1.10.510.10">
    <property type="entry name" value="Transferase(Phosphotransferase) domain 1"/>
    <property type="match status" value="2"/>
</dbReference>
<dbReference type="SMART" id="SM00220">
    <property type="entry name" value="S_TKc"/>
    <property type="match status" value="1"/>
</dbReference>
<dbReference type="CDD" id="cd00180">
    <property type="entry name" value="PKc"/>
    <property type="match status" value="1"/>
</dbReference>
<keyword evidence="3" id="KW-1185">Reference proteome</keyword>
<dbReference type="Pfam" id="PF00069">
    <property type="entry name" value="Pkinase"/>
    <property type="match status" value="1"/>
</dbReference>
<reference evidence="2" key="1">
    <citation type="submission" date="2021-03" db="EMBL/GenBank/DDBJ databases">
        <authorList>
            <person name="Tagirdzhanova G."/>
        </authorList>
    </citation>
    <scope>NUCLEOTIDE SEQUENCE</scope>
</reference>
<dbReference type="Gene3D" id="3.30.200.20">
    <property type="entry name" value="Phosphorylase Kinase, domain 1"/>
    <property type="match status" value="1"/>
</dbReference>
<evidence type="ECO:0000313" key="3">
    <source>
        <dbReference type="Proteomes" id="UP000664521"/>
    </source>
</evidence>
<dbReference type="GO" id="GO:0005524">
    <property type="term" value="F:ATP binding"/>
    <property type="evidence" value="ECO:0007669"/>
    <property type="project" value="InterPro"/>
</dbReference>
<gene>
    <name evidence="2" type="ORF">HETSPECPRED_004139</name>
</gene>
<dbReference type="GO" id="GO:0004672">
    <property type="term" value="F:protein kinase activity"/>
    <property type="evidence" value="ECO:0007669"/>
    <property type="project" value="InterPro"/>
</dbReference>
<sequence>MGDIRTELEELEVQNYDHKFFIPLDDLRTLLPKSRVAALVRTLTEENKIEHWQESELVQMVVNNGLRVFATLLSFSRPDLIVKFKETDHFAHSQLDSRLPLSRESGVQILRDINLAAKFDKHQWRFLAPFFCADQSHRELHENVILPFTECKQLKEGGFGEVHKVTLAASHQALMSEKNGQITIIRKQIKQKNNAEKNFRQEEHILSCLRCLEHPNIIQLLTAFTIHQSHYFLFPLADGDLKDFLGNDGRLPGFETDNKIMQALYELASAIEAVHNYFSTTFNLHMIGCHYDLKPDNILYRQDKFILSDFGLSRLTREEEGSQSLYRNGGAEYWAPECHAIDEDFTKLYVGRSSDMWSFGCILSEILTYLQQGSAGVKEFSSRREVILAGFLSCKLFHEGNKPSEEVRQWLSRLGSWPSATKSQKRCLVLIEHLLQQNPDARPKAHGATLLLFCNAQDEVYQTVNFKFEQLSQQSDLEMKIEYQRFRICGEILGFGCIGQASNIISQQMSRPFRDMQRIRSCMVKLQLEVEKLSAVLNSSEAKSYRTCFHLQKVLDDVWDMQAPMVREQMAKTLENRILGTEDGESLMTTDEANQILDTSSLDGSRTLYRRIGLLAAMKRIATALEDRGKSQQSMLLDEGRIRKPMRDLHWYRLSTLQEANGVEQQVLIERLEYDGSWYKRKDELIQRVEDISSFRAPLAASHIFPVLISAGYYHDPGMHSFRIVYYLPWRQPEHHPSASKVENLKSLRDVMLKTKSRTQRPSLDQVFHTSLKMLNVVLTMHKAGWFHKSISSYNIIFFPDRFSCIVEAITEPYFIGFGYSRLNDETAFTQGPSEQLDYQHPEYLKGLSRFCHKFEYYSVGLVLLELGLWSPLGVMTRNVRGSPAEMLEFLLETEVPKLKTYMGVAYEEAVATCLKGDFGDSSDPMQVLEAFEQQVLLKVERPTLTDISSTRK</sequence>
<feature type="domain" description="Protein kinase" evidence="1">
    <location>
        <begin position="631"/>
        <end position="937"/>
    </location>
</feature>
<protein>
    <recommendedName>
        <fullName evidence="1">Protein kinase domain-containing protein</fullName>
    </recommendedName>
</protein>
<dbReference type="InterPro" id="IPR000719">
    <property type="entry name" value="Prot_kinase_dom"/>
</dbReference>
<proteinExistence type="predicted"/>
<accession>A0A8H3FAG4</accession>
<feature type="domain" description="Protein kinase" evidence="1">
    <location>
        <begin position="148"/>
        <end position="454"/>
    </location>
</feature>
<dbReference type="PANTHER" id="PTHR37542:SF3">
    <property type="entry name" value="PRION-INHIBITION AND PROPAGATION HELO DOMAIN-CONTAINING PROTEIN"/>
    <property type="match status" value="1"/>
</dbReference>
<dbReference type="InterPro" id="IPR011009">
    <property type="entry name" value="Kinase-like_dom_sf"/>
</dbReference>
<name>A0A8H3FAG4_9LECA</name>
<dbReference type="SUPFAM" id="SSF56112">
    <property type="entry name" value="Protein kinase-like (PK-like)"/>
    <property type="match status" value="2"/>
</dbReference>
<evidence type="ECO:0000313" key="2">
    <source>
        <dbReference type="EMBL" id="CAF9920009.1"/>
    </source>
</evidence>
<evidence type="ECO:0000259" key="1">
    <source>
        <dbReference type="PROSITE" id="PS50011"/>
    </source>
</evidence>
<dbReference type="OrthoDB" id="4062651at2759"/>
<dbReference type="PANTHER" id="PTHR37542">
    <property type="entry name" value="HELO DOMAIN-CONTAINING PROTEIN-RELATED"/>
    <property type="match status" value="1"/>
</dbReference>
<dbReference type="PROSITE" id="PS50011">
    <property type="entry name" value="PROTEIN_KINASE_DOM"/>
    <property type="match status" value="2"/>
</dbReference>
<comment type="caution">
    <text evidence="2">The sequence shown here is derived from an EMBL/GenBank/DDBJ whole genome shotgun (WGS) entry which is preliminary data.</text>
</comment>
<dbReference type="Proteomes" id="UP000664521">
    <property type="component" value="Unassembled WGS sequence"/>
</dbReference>
<dbReference type="AlphaFoldDB" id="A0A8H3FAG4"/>
<dbReference type="EMBL" id="CAJPDS010000025">
    <property type="protein sequence ID" value="CAF9920009.1"/>
    <property type="molecule type" value="Genomic_DNA"/>
</dbReference>
<organism evidence="2 3">
    <name type="scientific">Heterodermia speciosa</name>
    <dbReference type="NCBI Taxonomy" id="116794"/>
    <lineage>
        <taxon>Eukaryota</taxon>
        <taxon>Fungi</taxon>
        <taxon>Dikarya</taxon>
        <taxon>Ascomycota</taxon>
        <taxon>Pezizomycotina</taxon>
        <taxon>Lecanoromycetes</taxon>
        <taxon>OSLEUM clade</taxon>
        <taxon>Lecanoromycetidae</taxon>
        <taxon>Caliciales</taxon>
        <taxon>Physciaceae</taxon>
        <taxon>Heterodermia</taxon>
    </lineage>
</organism>